<feature type="domain" description="N-acetyltransferase" evidence="4">
    <location>
        <begin position="742"/>
        <end position="893"/>
    </location>
</feature>
<proteinExistence type="predicted"/>
<evidence type="ECO:0000256" key="2">
    <source>
        <dbReference type="ARBA" id="ARBA00022741"/>
    </source>
</evidence>
<dbReference type="InterPro" id="IPR000182">
    <property type="entry name" value="GNAT_dom"/>
</dbReference>
<organism evidence="5 6">
    <name type="scientific">Luteimonas composti</name>
    <dbReference type="NCBI Taxonomy" id="398257"/>
    <lineage>
        <taxon>Bacteria</taxon>
        <taxon>Pseudomonadati</taxon>
        <taxon>Pseudomonadota</taxon>
        <taxon>Gammaproteobacteria</taxon>
        <taxon>Lysobacterales</taxon>
        <taxon>Lysobacteraceae</taxon>
        <taxon>Luteimonas</taxon>
    </lineage>
</organism>
<name>A0ABT6MSZ3_9GAMM</name>
<keyword evidence="2" id="KW-0547">Nucleotide-binding</keyword>
<keyword evidence="1 5" id="KW-0436">Ligase</keyword>
<dbReference type="InterPro" id="IPR051538">
    <property type="entry name" value="Acyl-CoA_Synth/Transferase"/>
</dbReference>
<dbReference type="Pfam" id="PF13549">
    <property type="entry name" value="ATP-grasp_5"/>
    <property type="match status" value="1"/>
</dbReference>
<gene>
    <name evidence="5" type="ORF">QF205_11675</name>
</gene>
<dbReference type="PANTHER" id="PTHR43334:SF1">
    <property type="entry name" value="3-HYDROXYPROPIONATE--COA LIGASE [ADP-FORMING]"/>
    <property type="match status" value="1"/>
</dbReference>
<dbReference type="SMART" id="SM00881">
    <property type="entry name" value="CoA_binding"/>
    <property type="match status" value="1"/>
</dbReference>
<dbReference type="SUPFAM" id="SSF56059">
    <property type="entry name" value="Glutathione synthetase ATP-binding domain-like"/>
    <property type="match status" value="1"/>
</dbReference>
<dbReference type="Gene3D" id="3.40.630.30">
    <property type="match status" value="1"/>
</dbReference>
<evidence type="ECO:0000256" key="3">
    <source>
        <dbReference type="ARBA" id="ARBA00022840"/>
    </source>
</evidence>
<dbReference type="Gene3D" id="3.30.470.20">
    <property type="entry name" value="ATP-grasp fold, B domain"/>
    <property type="match status" value="1"/>
</dbReference>
<dbReference type="Pfam" id="PF13380">
    <property type="entry name" value="CoA_binding_2"/>
    <property type="match status" value="1"/>
</dbReference>
<accession>A0ABT6MSZ3</accession>
<keyword evidence="6" id="KW-1185">Reference proteome</keyword>
<dbReference type="InterPro" id="IPR036291">
    <property type="entry name" value="NAD(P)-bd_dom_sf"/>
</dbReference>
<dbReference type="SUPFAM" id="SSF52210">
    <property type="entry name" value="Succinyl-CoA synthetase domains"/>
    <property type="match status" value="2"/>
</dbReference>
<dbReference type="Pfam" id="PF13302">
    <property type="entry name" value="Acetyltransf_3"/>
    <property type="match status" value="1"/>
</dbReference>
<dbReference type="Gene3D" id="3.30.1490.20">
    <property type="entry name" value="ATP-grasp fold, A domain"/>
    <property type="match status" value="1"/>
</dbReference>
<dbReference type="SUPFAM" id="SSF51735">
    <property type="entry name" value="NAD(P)-binding Rossmann-fold domains"/>
    <property type="match status" value="1"/>
</dbReference>
<dbReference type="RefSeq" id="WP_280942939.1">
    <property type="nucleotide sequence ID" value="NZ_JARYGX010000023.1"/>
</dbReference>
<dbReference type="InterPro" id="IPR013815">
    <property type="entry name" value="ATP_grasp_subdomain_1"/>
</dbReference>
<reference evidence="5" key="1">
    <citation type="journal article" date="2007" name="Int. J. Syst. Evol. Microbiol.">
        <title>Luteimonas composti sp. nov., a moderately thermophilic bacterium isolated from food waste.</title>
        <authorList>
            <person name="Young C.C."/>
            <person name="Kampfer P."/>
            <person name="Chen W.M."/>
            <person name="Yen W.S."/>
            <person name="Arun A.B."/>
            <person name="Lai W.A."/>
            <person name="Shen F.T."/>
            <person name="Rekha P.D."/>
            <person name="Lin K.Y."/>
            <person name="Chou J.H."/>
        </authorList>
    </citation>
    <scope>NUCLEOTIDE SEQUENCE</scope>
    <source>
        <strain evidence="5">CC-YY355</strain>
    </source>
</reference>
<dbReference type="Pfam" id="PF13607">
    <property type="entry name" value="Succ_CoA_lig"/>
    <property type="match status" value="1"/>
</dbReference>
<keyword evidence="3" id="KW-0067">ATP-binding</keyword>
<dbReference type="PANTHER" id="PTHR43334">
    <property type="entry name" value="ACETATE--COA LIGASE [ADP-FORMING]"/>
    <property type="match status" value="1"/>
</dbReference>
<dbReference type="SUPFAM" id="SSF55729">
    <property type="entry name" value="Acyl-CoA N-acyltransferases (Nat)"/>
    <property type="match status" value="1"/>
</dbReference>
<dbReference type="Gene3D" id="3.40.50.261">
    <property type="entry name" value="Succinyl-CoA synthetase domains"/>
    <property type="match status" value="2"/>
</dbReference>
<dbReference type="InterPro" id="IPR016181">
    <property type="entry name" value="Acyl_CoA_acyltransferase"/>
</dbReference>
<evidence type="ECO:0000313" key="5">
    <source>
        <dbReference type="EMBL" id="MDH7453720.1"/>
    </source>
</evidence>
<dbReference type="InterPro" id="IPR032875">
    <property type="entry name" value="Succ_CoA_lig_flav_dom"/>
</dbReference>
<dbReference type="PROSITE" id="PS51186">
    <property type="entry name" value="GNAT"/>
    <property type="match status" value="1"/>
</dbReference>
<protein>
    <submittedName>
        <fullName evidence="5">Bifunctional acetate--CoA ligase family protein/GNAT family N-acetyltransferase</fullName>
    </submittedName>
</protein>
<dbReference type="InterPro" id="IPR003781">
    <property type="entry name" value="CoA-bd"/>
</dbReference>
<sequence>MSTWRLDSVFAPASIAVVGGSPRARSAGRAVMRNLRASGYAGRIGWVTPRHREIDGIATVRRLRELGWVPELAVITAPAAVVPALVEEAAALGVAAAVLLTAEFGPGRDDFHARIERAARPRGMRILGPHCLGIVSPHAGLNASIAAGMPQPGELALVSESSAIAAALIEWGMSRSVGFSKVVSLGDALDVDFADLLDYLATDPRTRSILLYVERIGDARKFMSAARAAARAKPVVVVKPARPQPPQSIAEIGLRALAPPDAVHAAAFRRAGLLQVDALDDLFAAAETLGTLRTFPGRRLAILGNGGGVGMLAAQQLQRLGGTLAALSPQTRQALDGVLGGGWSHDNPVDIVVDADGARYATAVEGLLADPDNDALLVVNVPTALSPPTESAQALAGALARRRGAAARKPVFAVWLSNDPQAHAALHAAQLPVYATETEAVNGFMHLVRYREAQQALMETPPSLPADFTVDAAAARALVQAAVARGEVQLDPQLTARILAAYGLAYEPPLAAAGPDAAVDAATPLLEAGRLVAVKIDSPDVAHKSAIDGVRLNLASARAVRDATADVLRLARERRPDARIRGVTVQAMVDRPHARELIAAIADDPVFGPVIVFGRGGTAVRVIDDLALALPPLDLRLAHELIGRTRVARRLKAHRNQPAADERAVALALVKLAQLAADVPEIRQMSLNPLLADAGGAVAVDARILVGPVQALHRGRGHPRFAIFPYPSEWERSITLASGRPARVRPVRPEDEALFREFFSHVTDEDLRLRFFQSVRHFSHEFIARLTQMDYARSIALLALDEAGTMLGAVRLHADANFETGEYGILVRSDLKGQGLGWQLMTIMIEVAGWLGLREVEGQVLRQNRGMLAMCAQLGFAMQPDPDDPALMLVRLPVGTGAVPPAG</sequence>
<comment type="caution">
    <text evidence="5">The sequence shown here is derived from an EMBL/GenBank/DDBJ whole genome shotgun (WGS) entry which is preliminary data.</text>
</comment>
<dbReference type="Proteomes" id="UP001160550">
    <property type="component" value="Unassembled WGS sequence"/>
</dbReference>
<reference evidence="5" key="2">
    <citation type="submission" date="2023-04" db="EMBL/GenBank/DDBJ databases">
        <authorList>
            <person name="Sun J.-Q."/>
        </authorList>
    </citation>
    <scope>NUCLEOTIDE SEQUENCE</scope>
    <source>
        <strain evidence="5">CC-YY355</strain>
    </source>
</reference>
<evidence type="ECO:0000259" key="4">
    <source>
        <dbReference type="PROSITE" id="PS51186"/>
    </source>
</evidence>
<dbReference type="Gene3D" id="3.40.50.720">
    <property type="entry name" value="NAD(P)-binding Rossmann-like Domain"/>
    <property type="match status" value="1"/>
</dbReference>
<dbReference type="InterPro" id="IPR016102">
    <property type="entry name" value="Succinyl-CoA_synth-like"/>
</dbReference>
<evidence type="ECO:0000256" key="1">
    <source>
        <dbReference type="ARBA" id="ARBA00022598"/>
    </source>
</evidence>
<evidence type="ECO:0000313" key="6">
    <source>
        <dbReference type="Proteomes" id="UP001160550"/>
    </source>
</evidence>
<dbReference type="GO" id="GO:0016874">
    <property type="term" value="F:ligase activity"/>
    <property type="evidence" value="ECO:0007669"/>
    <property type="project" value="UniProtKB-KW"/>
</dbReference>
<dbReference type="EMBL" id="JARYGX010000023">
    <property type="protein sequence ID" value="MDH7453720.1"/>
    <property type="molecule type" value="Genomic_DNA"/>
</dbReference>